<evidence type="ECO:0000313" key="2">
    <source>
        <dbReference type="EMBL" id="BCA90484.1"/>
    </source>
</evidence>
<dbReference type="Pfam" id="PF13362">
    <property type="entry name" value="Toprim_3"/>
    <property type="match status" value="1"/>
</dbReference>
<accession>A0A6F8SPU8</accession>
<gene>
    <name evidence="2" type="ORF">HMSLTHF_02590</name>
</gene>
<dbReference type="CDD" id="cd01029">
    <property type="entry name" value="TOPRIM_primases"/>
    <property type="match status" value="1"/>
</dbReference>
<evidence type="ECO:0000313" key="3">
    <source>
        <dbReference type="Proteomes" id="UP000503197"/>
    </source>
</evidence>
<evidence type="ECO:0000259" key="1">
    <source>
        <dbReference type="Pfam" id="PF13362"/>
    </source>
</evidence>
<dbReference type="InterPro" id="IPR034154">
    <property type="entry name" value="TOPRIM_DnaG/twinkle"/>
</dbReference>
<sequence>MTATKQQAPALNRGAEARASVLPTQNQYSSIEQALVDALAAYGVTGLAIRADGALHRFDSADKPKGNRNGWYVCPSLEVGVYGFWHTGEQHTIGIGGEIDPTAAAEARLAYQRAREKREEEQRQQHAKTADQTRCEWPLLVPASPTHAYLATKGVKPHNLRQMRGLLVVPLTDGHRLVNWQTIAPDGSKYFQTGGKVKGCYSPIGNIVQHQPLLIAEGWATAATLHEATGYAVAAAMNAGNLLPVAKSLRDRYPMHPIIVCADNDHGTAGNPGVTKGKEAASAIGARCVWPETHEGVTDFNDLSRLGGGLAL</sequence>
<feature type="domain" description="Toprim" evidence="1">
    <location>
        <begin position="213"/>
        <end position="307"/>
    </location>
</feature>
<dbReference type="EMBL" id="AP022821">
    <property type="protein sequence ID" value="BCA90484.1"/>
    <property type="molecule type" value="Genomic_DNA"/>
</dbReference>
<reference evidence="2 3" key="1">
    <citation type="submission" date="2020-02" db="EMBL/GenBank/DDBJ databases">
        <title>Complete Genome Sequence of Halomonas meridiana strain BAA-801, Isolated from Deep Sea Thermal Vent.</title>
        <authorList>
            <person name="Takahashi Y."/>
            <person name="Takahashi H."/>
            <person name="Galipon J."/>
            <person name="Arakawa K."/>
        </authorList>
    </citation>
    <scope>NUCLEOTIDE SEQUENCE [LARGE SCALE GENOMIC DNA]</scope>
    <source>
        <strain evidence="2 3">Slthf1</strain>
    </source>
</reference>
<organism evidence="2 3">
    <name type="scientific">Vreelandella aquamarina</name>
    <dbReference type="NCBI Taxonomy" id="77097"/>
    <lineage>
        <taxon>Bacteria</taxon>
        <taxon>Pseudomonadati</taxon>
        <taxon>Pseudomonadota</taxon>
        <taxon>Gammaproteobacteria</taxon>
        <taxon>Oceanospirillales</taxon>
        <taxon>Halomonadaceae</taxon>
        <taxon>Vreelandella</taxon>
    </lineage>
</organism>
<dbReference type="RefSeq" id="WP_058578197.1">
    <property type="nucleotide sequence ID" value="NZ_AP022821.1"/>
</dbReference>
<dbReference type="InterPro" id="IPR006171">
    <property type="entry name" value="TOPRIM_dom"/>
</dbReference>
<dbReference type="AlphaFoldDB" id="A0A6F8SPU8"/>
<protein>
    <recommendedName>
        <fullName evidence="1">Toprim domain-containing protein</fullName>
    </recommendedName>
</protein>
<proteinExistence type="predicted"/>
<name>A0A6F8SPU8_9GAMM</name>
<dbReference type="Proteomes" id="UP000503197">
    <property type="component" value="Chromosome"/>
</dbReference>